<dbReference type="EMBL" id="KY574580">
    <property type="protein sequence ID" value="ARO73245.1"/>
    <property type="molecule type" value="Genomic_DNA"/>
</dbReference>
<dbReference type="RefSeq" id="WP_059253150.1">
    <property type="nucleotide sequence ID" value="NZ_BBVY01000001.1"/>
</dbReference>
<evidence type="ECO:0000313" key="5">
    <source>
        <dbReference type="EMBL" id="ARO72769.1"/>
    </source>
</evidence>
<name>A0A288W6P3_ESCAL</name>
<dbReference type="Pfam" id="PF00535">
    <property type="entry name" value="Glycos_transf_2"/>
    <property type="match status" value="1"/>
</dbReference>
<evidence type="ECO:0000256" key="2">
    <source>
        <dbReference type="ARBA" id="ARBA00022676"/>
    </source>
</evidence>
<accession>A0A288W6P3</accession>
<feature type="domain" description="Glycosyltransferase 2-like" evidence="4">
    <location>
        <begin position="8"/>
        <end position="107"/>
    </location>
</feature>
<keyword evidence="2" id="KW-0328">Glycosyltransferase</keyword>
<dbReference type="GO" id="GO:0016757">
    <property type="term" value="F:glycosyltransferase activity"/>
    <property type="evidence" value="ECO:0007669"/>
    <property type="project" value="UniProtKB-KW"/>
</dbReference>
<dbReference type="AlphaFoldDB" id="A0A288W6P3"/>
<evidence type="ECO:0000313" key="6">
    <source>
        <dbReference type="EMBL" id="ARO73245.1"/>
    </source>
</evidence>
<dbReference type="Gene3D" id="3.90.550.10">
    <property type="entry name" value="Spore Coat Polysaccharide Biosynthesis Protein SpsA, Chain A"/>
    <property type="match status" value="1"/>
</dbReference>
<sequence length="304" mass="35022">MNKAVIAIIVTYNRKELLSKVIDAVSSQSYPLKKILIVDNNSSDGTKDLVSHKLSPLIEYKNTGGNFGGAGGFYHGFIEAEKYTYDYLWLMDDDFMPTIDCLEKLVSNSPRGITQPVRYNLDETCAELSPLTYDLSNPFKINPKGVPLNKYLKDLVEKPEYIDIEAIPFEGPLISRDVVEKIGYPDPRFFIFCDDIEYAIKAKRMGIPIKCDLRAKAYRLLVNNQSNDLLSWKGYFMLRNLFYLHKKYGTNVFIRYKPVMLSIGYALSCIMKYRFSQLPIIWRAFWDSSSLNNTELYKPGVKRK</sequence>
<comment type="similarity">
    <text evidence="1">Belongs to the glycosyltransferase 2 family.</text>
</comment>
<protein>
    <submittedName>
        <fullName evidence="8">Glycosyl transferase</fullName>
    </submittedName>
</protein>
<evidence type="ECO:0000256" key="1">
    <source>
        <dbReference type="ARBA" id="ARBA00006739"/>
    </source>
</evidence>
<evidence type="ECO:0000259" key="4">
    <source>
        <dbReference type="Pfam" id="PF00535"/>
    </source>
</evidence>
<dbReference type="EMBL" id="KY574599">
    <property type="protein sequence ID" value="ARO73547.1"/>
    <property type="molecule type" value="Genomic_DNA"/>
</dbReference>
<evidence type="ECO:0000313" key="8">
    <source>
        <dbReference type="EMBL" id="ARO73557.1"/>
    </source>
</evidence>
<dbReference type="PANTHER" id="PTHR43179:SF12">
    <property type="entry name" value="GALACTOFURANOSYLTRANSFERASE GLFT2"/>
    <property type="match status" value="1"/>
</dbReference>
<dbReference type="InterPro" id="IPR029044">
    <property type="entry name" value="Nucleotide-diphossugar_trans"/>
</dbReference>
<reference evidence="8" key="1">
    <citation type="journal article" date="2017" name="Carbohydr. Res.">
        <title>Structure and gene cluster of the O-antigen of Escherichia albertii O1 resembling the O-antigen of Pseudomonas aeruginosa O5.</title>
        <authorList>
            <person name="Zheng H."/>
            <person name="Shashkov A.S."/>
            <person name="Xiong Y."/>
            <person name="Naumenko O.I."/>
            <person name="Wang H."/>
            <person name="Senchenkova S.N."/>
            <person name="Wang J."/>
            <person name="Knirel Y.A."/>
        </authorList>
    </citation>
    <scope>NUCLEOTIDE SEQUENCE</scope>
    <source>
        <strain evidence="5">BBVY01.1_seq</strain>
        <strain evidence="6">SP140791</strain>
        <strain evidence="7">T150248</strain>
        <strain evidence="8">T150298</strain>
    </source>
</reference>
<evidence type="ECO:0000256" key="3">
    <source>
        <dbReference type="ARBA" id="ARBA00022679"/>
    </source>
</evidence>
<dbReference type="SUPFAM" id="SSF53448">
    <property type="entry name" value="Nucleotide-diphospho-sugar transferases"/>
    <property type="match status" value="1"/>
</dbReference>
<organism evidence="8">
    <name type="scientific">Escherichia albertii</name>
    <dbReference type="NCBI Taxonomy" id="208962"/>
    <lineage>
        <taxon>Bacteria</taxon>
        <taxon>Pseudomonadati</taxon>
        <taxon>Pseudomonadota</taxon>
        <taxon>Gammaproteobacteria</taxon>
        <taxon>Enterobacterales</taxon>
        <taxon>Enterobacteriaceae</taxon>
        <taxon>Escherichia</taxon>
    </lineage>
</organism>
<evidence type="ECO:0000313" key="7">
    <source>
        <dbReference type="EMBL" id="ARO73547.1"/>
    </source>
</evidence>
<dbReference type="EMBL" id="KY574600">
    <property type="protein sequence ID" value="ARO73557.1"/>
    <property type="molecule type" value="Genomic_DNA"/>
</dbReference>
<dbReference type="PANTHER" id="PTHR43179">
    <property type="entry name" value="RHAMNOSYLTRANSFERASE WBBL"/>
    <property type="match status" value="1"/>
</dbReference>
<dbReference type="EMBL" id="KY574550">
    <property type="protein sequence ID" value="ARO72769.1"/>
    <property type="molecule type" value="Genomic_DNA"/>
</dbReference>
<keyword evidence="3 8" id="KW-0808">Transferase</keyword>
<proteinExistence type="inferred from homology"/>
<dbReference type="InterPro" id="IPR001173">
    <property type="entry name" value="Glyco_trans_2-like"/>
</dbReference>